<feature type="chain" id="PRO_5038528986" description="Mannosyl-glycoprotein endo-beta-N-acetylglucosamidase-like domain-containing protein" evidence="4">
    <location>
        <begin position="25"/>
        <end position="359"/>
    </location>
</feature>
<evidence type="ECO:0000256" key="3">
    <source>
        <dbReference type="SAM" id="MobiDB-lite"/>
    </source>
</evidence>
<feature type="compositionally biased region" description="Polar residues" evidence="3">
    <location>
        <begin position="40"/>
        <end position="54"/>
    </location>
</feature>
<feature type="compositionally biased region" description="Polar residues" evidence="3">
    <location>
        <begin position="327"/>
        <end position="338"/>
    </location>
</feature>
<feature type="signal peptide" evidence="4">
    <location>
        <begin position="1"/>
        <end position="24"/>
    </location>
</feature>
<feature type="domain" description="Mannosyl-glycoprotein endo-beta-N-acetylglucosamidase-like" evidence="5">
    <location>
        <begin position="127"/>
        <end position="287"/>
    </location>
</feature>
<dbReference type="PANTHER" id="PTHR33308">
    <property type="entry name" value="PEPTIDOGLYCAN HYDROLASE FLGJ"/>
    <property type="match status" value="1"/>
</dbReference>
<dbReference type="RefSeq" id="WP_010755447.1">
    <property type="nucleotide sequence ID" value="NZ_ASWD01000002.1"/>
</dbReference>
<feature type="compositionally biased region" description="Polar residues" evidence="3">
    <location>
        <begin position="95"/>
        <end position="107"/>
    </location>
</feature>
<name>R2TBV1_9ENTE</name>
<dbReference type="Pfam" id="PF01832">
    <property type="entry name" value="Glucosaminidase"/>
    <property type="match status" value="1"/>
</dbReference>
<feature type="compositionally biased region" description="Polar residues" evidence="3">
    <location>
        <begin position="63"/>
        <end position="86"/>
    </location>
</feature>
<evidence type="ECO:0000256" key="4">
    <source>
        <dbReference type="SAM" id="SignalP"/>
    </source>
</evidence>
<dbReference type="GO" id="GO:0004040">
    <property type="term" value="F:amidase activity"/>
    <property type="evidence" value="ECO:0007669"/>
    <property type="project" value="InterPro"/>
</dbReference>
<evidence type="ECO:0000313" key="7">
    <source>
        <dbReference type="Proteomes" id="UP000013782"/>
    </source>
</evidence>
<dbReference type="Proteomes" id="UP000013782">
    <property type="component" value="Unassembled WGS sequence"/>
</dbReference>
<feature type="region of interest" description="Disordered" evidence="3">
    <location>
        <begin position="309"/>
        <end position="359"/>
    </location>
</feature>
<keyword evidence="2" id="KW-0378">Hydrolase</keyword>
<comment type="caution">
    <text evidence="6">The sequence shown here is derived from an EMBL/GenBank/DDBJ whole genome shotgun (WGS) entry which is preliminary data.</text>
</comment>
<dbReference type="Gene3D" id="4.10.80.30">
    <property type="entry name" value="DNA polymerase, domain 6"/>
    <property type="match status" value="1"/>
</dbReference>
<keyword evidence="4" id="KW-0732">Signal</keyword>
<dbReference type="eggNOG" id="COG1705">
    <property type="taxonomic scope" value="Bacteria"/>
</dbReference>
<evidence type="ECO:0000259" key="5">
    <source>
        <dbReference type="SMART" id="SM00047"/>
    </source>
</evidence>
<organism evidence="6 7">
    <name type="scientific">Enterococcus pallens ATCC BAA-351</name>
    <dbReference type="NCBI Taxonomy" id="1158607"/>
    <lineage>
        <taxon>Bacteria</taxon>
        <taxon>Bacillati</taxon>
        <taxon>Bacillota</taxon>
        <taxon>Bacilli</taxon>
        <taxon>Lactobacillales</taxon>
        <taxon>Enterococcaceae</taxon>
        <taxon>Enterococcus</taxon>
    </lineage>
</organism>
<dbReference type="PANTHER" id="PTHR33308:SF9">
    <property type="entry name" value="PEPTIDOGLYCAN HYDROLASE FLGJ"/>
    <property type="match status" value="1"/>
</dbReference>
<evidence type="ECO:0000256" key="2">
    <source>
        <dbReference type="ARBA" id="ARBA00022801"/>
    </source>
</evidence>
<accession>R2TBV1</accession>
<sequence length="359" mass="39326">MKGKALLGSLMICVCLFSSYQIFAKQAVSAETKETAVLKQETTVSTEVASSNTIEEPVESTKPVISSSIEESTNSKPAETNRSSIAVNEAKEVTNESSESLPSAPETTVNIQPVLSAEKVEKNYQFSVSKNQTTEAFIQLIGKDAQQIAWNEELYASVMIAQAILETGSGNSQLARPPYHNLFGIKGSYQGKQVSFKTQEDKGNGELYTIQSAFRQYPSYKESLEDYAALLKKGISSNAGFYQGTWKSNAATYQEAAKALTGKYATDTSYDKKLIALIEAYNLTIYDQNPVINAEAENGQLTDHSIRLEERSEENQPGEASNETDEQSIIVNKTTQTAVMIPPTAQRPAKQLYGNRSVQ</sequence>
<evidence type="ECO:0000313" key="6">
    <source>
        <dbReference type="EMBL" id="EOH97714.1"/>
    </source>
</evidence>
<dbReference type="PATRIC" id="fig|1158607.3.peg.383"/>
<dbReference type="InterPro" id="IPR051056">
    <property type="entry name" value="Glycosyl_Hydrolase_73"/>
</dbReference>
<feature type="region of interest" description="Disordered" evidence="3">
    <location>
        <begin position="38"/>
        <end position="107"/>
    </location>
</feature>
<proteinExistence type="inferred from homology"/>
<protein>
    <recommendedName>
        <fullName evidence="5">Mannosyl-glycoprotein endo-beta-N-acetylglucosamidase-like domain-containing protein</fullName>
    </recommendedName>
</protein>
<dbReference type="EMBL" id="AJAQ01000001">
    <property type="protein sequence ID" value="EOH97714.1"/>
    <property type="molecule type" value="Genomic_DNA"/>
</dbReference>
<comment type="similarity">
    <text evidence="1">Belongs to the glycosyl hydrolase 73 family.</text>
</comment>
<dbReference type="InterPro" id="IPR002901">
    <property type="entry name" value="MGlyc_endo_b_GlcNAc-like_dom"/>
</dbReference>
<gene>
    <name evidence="6" type="ORF">UAU_00382</name>
</gene>
<keyword evidence="7" id="KW-1185">Reference proteome</keyword>
<dbReference type="Gene3D" id="1.10.530.10">
    <property type="match status" value="1"/>
</dbReference>
<evidence type="ECO:0000256" key="1">
    <source>
        <dbReference type="ARBA" id="ARBA00010266"/>
    </source>
</evidence>
<dbReference type="HOGENOM" id="CLU_059531_0_0_9"/>
<dbReference type="OrthoDB" id="2155627at2"/>
<dbReference type="AlphaFoldDB" id="R2TBV1"/>
<dbReference type="SMART" id="SM00047">
    <property type="entry name" value="LYZ2"/>
    <property type="match status" value="1"/>
</dbReference>
<reference evidence="6 7" key="1">
    <citation type="submission" date="2013-02" db="EMBL/GenBank/DDBJ databases">
        <title>The Genome Sequence of Enterococcus pallens BAA-351.</title>
        <authorList>
            <consortium name="The Broad Institute Genome Sequencing Platform"/>
            <consortium name="The Broad Institute Genome Sequencing Center for Infectious Disease"/>
            <person name="Earl A.M."/>
            <person name="Gilmore M.S."/>
            <person name="Lebreton F."/>
            <person name="Walker B."/>
            <person name="Young S.K."/>
            <person name="Zeng Q."/>
            <person name="Gargeya S."/>
            <person name="Fitzgerald M."/>
            <person name="Haas B."/>
            <person name="Abouelleil A."/>
            <person name="Alvarado L."/>
            <person name="Arachchi H.M."/>
            <person name="Berlin A.M."/>
            <person name="Chapman S.B."/>
            <person name="Dewar J."/>
            <person name="Goldberg J."/>
            <person name="Griggs A."/>
            <person name="Gujja S."/>
            <person name="Hansen M."/>
            <person name="Howarth C."/>
            <person name="Imamovic A."/>
            <person name="Larimer J."/>
            <person name="McCowan C."/>
            <person name="Murphy C."/>
            <person name="Neiman D."/>
            <person name="Pearson M."/>
            <person name="Priest M."/>
            <person name="Roberts A."/>
            <person name="Saif S."/>
            <person name="Shea T."/>
            <person name="Sisk P."/>
            <person name="Sykes S."/>
            <person name="Wortman J."/>
            <person name="Nusbaum C."/>
            <person name="Birren B."/>
        </authorList>
    </citation>
    <scope>NUCLEOTIDE SEQUENCE [LARGE SCALE GENOMIC DNA]</scope>
    <source>
        <strain evidence="6 7">ATCC BAA-351</strain>
    </source>
</reference>